<evidence type="ECO:0000313" key="3">
    <source>
        <dbReference type="EMBL" id="GIF81193.1"/>
    </source>
</evidence>
<evidence type="ECO:0000313" key="4">
    <source>
        <dbReference type="Proteomes" id="UP000601223"/>
    </source>
</evidence>
<evidence type="ECO:0000259" key="2">
    <source>
        <dbReference type="PROSITE" id="PS50989"/>
    </source>
</evidence>
<dbReference type="PANTHER" id="PTHR22855:SF13">
    <property type="entry name" value="METHYLCROTONOYL-COA CARBOXYLASE BETA CHAIN, MITOCHONDRIAL"/>
    <property type="match status" value="1"/>
</dbReference>
<dbReference type="PROSITE" id="PS50980">
    <property type="entry name" value="COA_CT_NTER"/>
    <property type="match status" value="1"/>
</dbReference>
<dbReference type="InterPro" id="IPR034733">
    <property type="entry name" value="AcCoA_carboxyl_beta"/>
</dbReference>
<protein>
    <submittedName>
        <fullName evidence="3">Propionyl-CoA carboxylase</fullName>
    </submittedName>
</protein>
<dbReference type="RefSeq" id="WP_203745468.1">
    <property type="nucleotide sequence ID" value="NZ_BONF01000012.1"/>
</dbReference>
<feature type="domain" description="CoA carboxyltransferase N-terminal" evidence="1">
    <location>
        <begin position="1"/>
        <end position="250"/>
    </location>
</feature>
<dbReference type="Gene3D" id="3.90.226.10">
    <property type="entry name" value="2-enoyl-CoA Hydratase, Chain A, domain 1"/>
    <property type="match status" value="2"/>
</dbReference>
<feature type="domain" description="CoA carboxyltransferase C-terminal" evidence="2">
    <location>
        <begin position="254"/>
        <end position="493"/>
    </location>
</feature>
<organism evidence="3 4">
    <name type="scientific">Catellatospora bangladeshensis</name>
    <dbReference type="NCBI Taxonomy" id="310355"/>
    <lineage>
        <taxon>Bacteria</taxon>
        <taxon>Bacillati</taxon>
        <taxon>Actinomycetota</taxon>
        <taxon>Actinomycetes</taxon>
        <taxon>Micromonosporales</taxon>
        <taxon>Micromonosporaceae</taxon>
        <taxon>Catellatospora</taxon>
    </lineage>
</organism>
<evidence type="ECO:0000259" key="1">
    <source>
        <dbReference type="PROSITE" id="PS50980"/>
    </source>
</evidence>
<gene>
    <name evidence="3" type="primary">pccB</name>
    <name evidence="3" type="ORF">Cba03nite_25420</name>
</gene>
<dbReference type="InterPro" id="IPR011762">
    <property type="entry name" value="COA_CT_N"/>
</dbReference>
<dbReference type="PROSITE" id="PS50989">
    <property type="entry name" value="COA_CT_CTER"/>
    <property type="match status" value="1"/>
</dbReference>
<dbReference type="AlphaFoldDB" id="A0A8J3NIT5"/>
<dbReference type="InterPro" id="IPR045190">
    <property type="entry name" value="MCCB/AccD1-like"/>
</dbReference>
<dbReference type="GO" id="GO:0004485">
    <property type="term" value="F:methylcrotonoyl-CoA carboxylase activity"/>
    <property type="evidence" value="ECO:0007669"/>
    <property type="project" value="TreeGrafter"/>
</dbReference>
<dbReference type="EMBL" id="BONF01000012">
    <property type="protein sequence ID" value="GIF81193.1"/>
    <property type="molecule type" value="Genomic_DNA"/>
</dbReference>
<reference evidence="3 4" key="1">
    <citation type="submission" date="2021-01" db="EMBL/GenBank/DDBJ databases">
        <title>Whole genome shotgun sequence of Catellatospora bangladeshensis NBRC 107357.</title>
        <authorList>
            <person name="Komaki H."/>
            <person name="Tamura T."/>
        </authorList>
    </citation>
    <scope>NUCLEOTIDE SEQUENCE [LARGE SCALE GENOMIC DNA]</scope>
    <source>
        <strain evidence="3 4">NBRC 107357</strain>
    </source>
</reference>
<comment type="caution">
    <text evidence="3">The sequence shown here is derived from an EMBL/GenBank/DDBJ whole genome shotgun (WGS) entry which is preliminary data.</text>
</comment>
<dbReference type="GO" id="GO:1905202">
    <property type="term" value="C:methylcrotonoyl-CoA carboxylase complex"/>
    <property type="evidence" value="ECO:0007669"/>
    <property type="project" value="TreeGrafter"/>
</dbReference>
<dbReference type="Pfam" id="PF01039">
    <property type="entry name" value="Carboxyl_trans"/>
    <property type="match status" value="1"/>
</dbReference>
<sequence length="506" mass="54302">MHEGLDELRERIGAGGAPKYHQANAAKGKLFARERIARLVDKGSFVEDGMFANALAHGLPADGVITGQATIDGRAVCLMANDSTVKAGSWGARTVEKIIRIIERAYGQGVPMVYLVDSAGARITDQVDLFPGRRGAGNIFYQQVKASGAIPQVCALFGPSAAGGAYIPAFCDVVAMVDGNASMYLGSDRMVEMVTGEKTTLEAMGGAKVHTEQSGVGHFLCKDEDEALGVVRRYLSFLPSNWTEQPPALEPMPAPETDLAALVPDSERRAFDMRKMVKGLLDGGEFFEIQARWAKELTVGFGRLDGQVVGVVGNNSMFKGGVLFVDSADKASRFVQLCDAFNVPLLFLCDVPGFMVGSAVEKQGIIRHGAKMVSAISEATVPKICVVVRKAYGAGLYAMAGPGFMPEATIALPTAKIAVMGAEAAVNAVYANKIAAIEDEAEREAFIAAKRAEYETDIDIVRLASELVIDAIVEPDRLRDELIQRYRAAQGKDRHFSRRRHGVTPV</sequence>
<keyword evidence="4" id="KW-1185">Reference proteome</keyword>
<dbReference type="PANTHER" id="PTHR22855">
    <property type="entry name" value="ACETYL, PROPIONYL, PYRUVATE, AND GLUTACONYL CARBOXYLASE-RELATED"/>
    <property type="match status" value="1"/>
</dbReference>
<dbReference type="InterPro" id="IPR029045">
    <property type="entry name" value="ClpP/crotonase-like_dom_sf"/>
</dbReference>
<dbReference type="SUPFAM" id="SSF52096">
    <property type="entry name" value="ClpP/crotonase"/>
    <property type="match status" value="2"/>
</dbReference>
<dbReference type="InterPro" id="IPR011763">
    <property type="entry name" value="COA_CT_C"/>
</dbReference>
<proteinExistence type="predicted"/>
<name>A0A8J3NIT5_9ACTN</name>
<dbReference type="Proteomes" id="UP000601223">
    <property type="component" value="Unassembled WGS sequence"/>
</dbReference>
<dbReference type="GO" id="GO:0006552">
    <property type="term" value="P:L-leucine catabolic process"/>
    <property type="evidence" value="ECO:0007669"/>
    <property type="project" value="TreeGrafter"/>
</dbReference>
<accession>A0A8J3NIT5</accession>